<evidence type="ECO:0000256" key="14">
    <source>
        <dbReference type="SAM" id="Phobius"/>
    </source>
</evidence>
<evidence type="ECO:0000256" key="13">
    <source>
        <dbReference type="RuleBase" id="RU362091"/>
    </source>
</evidence>
<evidence type="ECO:0000256" key="2">
    <source>
        <dbReference type="ARBA" id="ARBA00006434"/>
    </source>
</evidence>
<dbReference type="Gene3D" id="1.20.1730.10">
    <property type="entry name" value="Sodium/glucose cotransporter"/>
    <property type="match status" value="1"/>
</dbReference>
<evidence type="ECO:0000256" key="10">
    <source>
        <dbReference type="ARBA" id="ARBA00023136"/>
    </source>
</evidence>
<dbReference type="EMBL" id="LIBB01000082">
    <property type="protein sequence ID" value="KRO72281.1"/>
    <property type="molecule type" value="Genomic_DNA"/>
</dbReference>
<dbReference type="GO" id="GO:0005886">
    <property type="term" value="C:plasma membrane"/>
    <property type="evidence" value="ECO:0007669"/>
    <property type="project" value="UniProtKB-SubCell"/>
</dbReference>
<evidence type="ECO:0008006" key="17">
    <source>
        <dbReference type="Google" id="ProtNLM"/>
    </source>
</evidence>
<evidence type="ECO:0000256" key="6">
    <source>
        <dbReference type="ARBA" id="ARBA00022847"/>
    </source>
</evidence>
<evidence type="ECO:0000256" key="7">
    <source>
        <dbReference type="ARBA" id="ARBA00022989"/>
    </source>
</evidence>
<evidence type="ECO:0000256" key="8">
    <source>
        <dbReference type="ARBA" id="ARBA00023053"/>
    </source>
</evidence>
<keyword evidence="10 14" id="KW-0472">Membrane</keyword>
<evidence type="ECO:0000256" key="12">
    <source>
        <dbReference type="ARBA" id="ARBA00033708"/>
    </source>
</evidence>
<reference evidence="15 16" key="1">
    <citation type="submission" date="2015-10" db="EMBL/GenBank/DDBJ databases">
        <title>Metagenome-Assembled Genomes uncover a global brackish microbiome.</title>
        <authorList>
            <person name="Hugerth L.W."/>
            <person name="Larsson J."/>
            <person name="Alneberg J."/>
            <person name="Lindh M.V."/>
            <person name="Legrand C."/>
            <person name="Pinhassi J."/>
            <person name="Andersson A.F."/>
        </authorList>
    </citation>
    <scope>NUCLEOTIDE SEQUENCE [LARGE SCALE GENOMIC DNA]</scope>
    <source>
        <strain evidence="15">BACL4 MAG-120507-bin80</strain>
    </source>
</reference>
<dbReference type="GO" id="GO:0015293">
    <property type="term" value="F:symporter activity"/>
    <property type="evidence" value="ECO:0007669"/>
    <property type="project" value="UniProtKB-KW"/>
</dbReference>
<protein>
    <recommendedName>
        <fullName evidence="17">Proline permease</fullName>
    </recommendedName>
</protein>
<proteinExistence type="inferred from homology"/>
<feature type="transmembrane region" description="Helical" evidence="14">
    <location>
        <begin position="320"/>
        <end position="343"/>
    </location>
</feature>
<dbReference type="AlphaFoldDB" id="A0A0R2SBN7"/>
<keyword evidence="11" id="KW-0739">Sodium transport</keyword>
<dbReference type="Proteomes" id="UP000051934">
    <property type="component" value="Unassembled WGS sequence"/>
</dbReference>
<dbReference type="PROSITE" id="PS50283">
    <property type="entry name" value="NA_SOLUT_SYMP_3"/>
    <property type="match status" value="1"/>
</dbReference>
<comment type="catalytic activity">
    <reaction evidence="12">
        <text>L-proline(in) + Na(+)(in) = L-proline(out) + Na(+)(out)</text>
        <dbReference type="Rhea" id="RHEA:28967"/>
        <dbReference type="ChEBI" id="CHEBI:29101"/>
        <dbReference type="ChEBI" id="CHEBI:60039"/>
    </reaction>
</comment>
<feature type="transmembrane region" description="Helical" evidence="14">
    <location>
        <begin position="234"/>
        <end position="257"/>
    </location>
</feature>
<evidence type="ECO:0000256" key="4">
    <source>
        <dbReference type="ARBA" id="ARBA00022475"/>
    </source>
</evidence>
<evidence type="ECO:0000256" key="11">
    <source>
        <dbReference type="ARBA" id="ARBA00023201"/>
    </source>
</evidence>
<evidence type="ECO:0000256" key="9">
    <source>
        <dbReference type="ARBA" id="ARBA00023065"/>
    </source>
</evidence>
<feature type="transmembrane region" description="Helical" evidence="14">
    <location>
        <begin position="376"/>
        <end position="398"/>
    </location>
</feature>
<gene>
    <name evidence="15" type="ORF">ABR69_10710</name>
</gene>
<accession>A0A0R2SBN7</accession>
<keyword evidence="8" id="KW-0915">Sodium</keyword>
<dbReference type="InterPro" id="IPR001734">
    <property type="entry name" value="Na/solute_symporter"/>
</dbReference>
<keyword evidence="5 14" id="KW-0812">Transmembrane</keyword>
<dbReference type="PANTHER" id="PTHR48086:SF3">
    <property type="entry name" value="SODIUM_PROLINE SYMPORTER"/>
    <property type="match status" value="1"/>
</dbReference>
<keyword evidence="9" id="KW-0406">Ion transport</keyword>
<evidence type="ECO:0000256" key="3">
    <source>
        <dbReference type="ARBA" id="ARBA00022448"/>
    </source>
</evidence>
<evidence type="ECO:0000313" key="16">
    <source>
        <dbReference type="Proteomes" id="UP000051934"/>
    </source>
</evidence>
<organism evidence="15 16">
    <name type="scientific">OM182 bacterium BACL3 MAG-120507-bin80</name>
    <dbReference type="NCBI Taxonomy" id="1655577"/>
    <lineage>
        <taxon>Bacteria</taxon>
        <taxon>Pseudomonadati</taxon>
        <taxon>Pseudomonadota</taxon>
        <taxon>Gammaproteobacteria</taxon>
        <taxon>OMG group</taxon>
        <taxon>OM182 clade</taxon>
    </lineage>
</organism>
<dbReference type="InterPro" id="IPR050277">
    <property type="entry name" value="Sodium:Solute_Symporter"/>
</dbReference>
<feature type="transmembrane region" description="Helical" evidence="14">
    <location>
        <begin position="278"/>
        <end position="300"/>
    </location>
</feature>
<feature type="transmembrane region" description="Helical" evidence="14">
    <location>
        <begin position="126"/>
        <end position="154"/>
    </location>
</feature>
<dbReference type="PANTHER" id="PTHR48086">
    <property type="entry name" value="SODIUM/PROLINE SYMPORTER-RELATED"/>
    <property type="match status" value="1"/>
</dbReference>
<feature type="transmembrane region" description="Helical" evidence="14">
    <location>
        <begin position="39"/>
        <end position="63"/>
    </location>
</feature>
<sequence>MEAYRQEIILGAVALYMVFCVVTGLWAMRRTSDASDFFVAGRGLGPIVISLALFSSTLSGFGFVGGPGLVYSIGVSSFWMITISTAGYALGFFMVSKRIRMIAELRNCISLPDVLAARYGSEAVRLLVAITIVLGVMGYLATQILAMAVVMQAILSGTAMFADIGLVACVAISSTVLIFYCVTGGIIASVYTDVVQGGIMMVAGVLILLTAMSVFDGGMTEATSIILKDDSEAIMPWGSAGIMASLGWFFVFGLGLAGQPHLVTKMMMNRNISDNRHIFPLSVMGYVLAALLWVSIGIIMRATVIDGVIPPLGLPDDAASVFLSVFTSPLLAGIVFAGLFAAIMSTSDAFLNIGTAAIIHDIPKAIWGKNIENELMWARIVTVILAIVAALFALYSYYADATLVALLGAFGWATFAASLFPVVALGLNWKGATVPGAVAAIVSALIINFGVQLAGIALPYGVSGGLLSFVVSLFLFLSVSLITKPPVLDRDIDRVMDI</sequence>
<comment type="subcellular location">
    <subcellularLocation>
        <location evidence="1">Cell membrane</location>
        <topology evidence="1">Multi-pass membrane protein</topology>
    </subcellularLocation>
</comment>
<dbReference type="GO" id="GO:0006814">
    <property type="term" value="P:sodium ion transport"/>
    <property type="evidence" value="ECO:0007669"/>
    <property type="project" value="UniProtKB-KW"/>
</dbReference>
<evidence type="ECO:0000256" key="1">
    <source>
        <dbReference type="ARBA" id="ARBA00004651"/>
    </source>
</evidence>
<feature type="transmembrane region" description="Helical" evidence="14">
    <location>
        <begin position="6"/>
        <end position="27"/>
    </location>
</feature>
<evidence type="ECO:0000313" key="15">
    <source>
        <dbReference type="EMBL" id="KRO72281.1"/>
    </source>
</evidence>
<keyword evidence="7 14" id="KW-1133">Transmembrane helix</keyword>
<dbReference type="Pfam" id="PF00474">
    <property type="entry name" value="SSF"/>
    <property type="match status" value="1"/>
</dbReference>
<dbReference type="InterPro" id="IPR038377">
    <property type="entry name" value="Na/Glc_symporter_sf"/>
</dbReference>
<comment type="caution">
    <text evidence="15">The sequence shown here is derived from an EMBL/GenBank/DDBJ whole genome shotgun (WGS) entry which is preliminary data.</text>
</comment>
<feature type="transmembrane region" description="Helical" evidence="14">
    <location>
        <begin position="437"/>
        <end position="458"/>
    </location>
</feature>
<feature type="transmembrane region" description="Helical" evidence="14">
    <location>
        <begin position="404"/>
        <end position="425"/>
    </location>
</feature>
<evidence type="ECO:0000256" key="5">
    <source>
        <dbReference type="ARBA" id="ARBA00022692"/>
    </source>
</evidence>
<keyword evidence="6" id="KW-0769">Symport</keyword>
<keyword evidence="3" id="KW-0813">Transport</keyword>
<name>A0A0R2SBN7_9GAMM</name>
<feature type="transmembrane region" description="Helical" evidence="14">
    <location>
        <begin position="69"/>
        <end position="95"/>
    </location>
</feature>
<feature type="transmembrane region" description="Helical" evidence="14">
    <location>
        <begin position="160"/>
        <end position="182"/>
    </location>
</feature>
<keyword evidence="4" id="KW-1003">Cell membrane</keyword>
<comment type="similarity">
    <text evidence="2 13">Belongs to the sodium:solute symporter (SSF) (TC 2.A.21) family.</text>
</comment>
<feature type="transmembrane region" description="Helical" evidence="14">
    <location>
        <begin position="194"/>
        <end position="214"/>
    </location>
</feature>
<feature type="transmembrane region" description="Helical" evidence="14">
    <location>
        <begin position="464"/>
        <end position="482"/>
    </location>
</feature>